<keyword evidence="8" id="KW-0324">Glycolysis</keyword>
<dbReference type="EMBL" id="CYHH01000005">
    <property type="protein sequence ID" value="CUB07239.1"/>
    <property type="molecule type" value="Genomic_DNA"/>
</dbReference>
<dbReference type="EC" id="2.7.1.90" evidence="8"/>
<evidence type="ECO:0000256" key="3">
    <source>
        <dbReference type="ARBA" id="ARBA00022679"/>
    </source>
</evidence>
<name>A0A0K6IW18_9PROT</name>
<sequence>MSTLLYAQSGGMTAVINASAVGVMRACAASGVPFLAARHGILGVLEEDLVAPGALDASVLARISRTPGGTFGSCRFDLPPFDEAPALHERLFAVLEAHEVRWLLYNGGNGSMDTVRQLHLSAQRLGYPLTVVGIPKTIDNDLLGTDFSPGYPSAAKYLATSYLEASLDLASLYVRKPRLFVMETMGRNVGWLAASTSIVQRLAPDEGPHLVLLPETPFRTETVFPRVEETLSRLGFCSLVVAEGVKDEAGRLLSMRGVEAGRYVQLGGAGLALAQRLAQEFGVKYHVAVPDYLQRAAAHWASPIDYEVADRLGEFAVETALAGISAAMVAVERQGEAPYRYRCVTVPIDTPANRERGFPPQWIDASGCGVNEDFQRWLAPLIEGTLPTPCRGGLPDVHLPAWESLPKRCAPWSAP</sequence>
<feature type="domain" description="Phosphofructokinase" evidence="9">
    <location>
        <begin position="6"/>
        <end position="319"/>
    </location>
</feature>
<dbReference type="SUPFAM" id="SSF53784">
    <property type="entry name" value="Phosphofructokinase"/>
    <property type="match status" value="1"/>
</dbReference>
<evidence type="ECO:0000259" key="9">
    <source>
        <dbReference type="Pfam" id="PF00365"/>
    </source>
</evidence>
<dbReference type="AlphaFoldDB" id="A0A0K6IW18"/>
<dbReference type="InterPro" id="IPR011404">
    <property type="entry name" value="PPi-PFK"/>
</dbReference>
<dbReference type="GO" id="GO:0006002">
    <property type="term" value="P:fructose 6-phosphate metabolic process"/>
    <property type="evidence" value="ECO:0007669"/>
    <property type="project" value="InterPro"/>
</dbReference>
<comment type="caution">
    <text evidence="8">Lacks conserved residue(s) required for the propagation of feature annotation.</text>
</comment>
<evidence type="ECO:0000256" key="2">
    <source>
        <dbReference type="ARBA" id="ARBA00003138"/>
    </source>
</evidence>
<evidence type="ECO:0000256" key="4">
    <source>
        <dbReference type="ARBA" id="ARBA00022723"/>
    </source>
</evidence>
<dbReference type="OrthoDB" id="9802503at2"/>
<keyword evidence="11" id="KW-1185">Reference proteome</keyword>
<evidence type="ECO:0000256" key="1">
    <source>
        <dbReference type="ARBA" id="ARBA00001946"/>
    </source>
</evidence>
<evidence type="ECO:0000256" key="8">
    <source>
        <dbReference type="HAMAP-Rule" id="MF_01978"/>
    </source>
</evidence>
<dbReference type="PRINTS" id="PR00476">
    <property type="entry name" value="PHFRCTKINASE"/>
</dbReference>
<keyword evidence="8" id="KW-0963">Cytoplasm</keyword>
<comment type="pathway">
    <text evidence="8">Carbohydrate degradation; glycolysis; D-glyceraldehyde 3-phosphate and glycerone phosphate from D-glucose: step 3/4.</text>
</comment>
<keyword evidence="4 8" id="KW-0479">Metal-binding</keyword>
<keyword evidence="5 8" id="KW-0418">Kinase</keyword>
<dbReference type="GO" id="GO:0003872">
    <property type="term" value="F:6-phosphofructokinase activity"/>
    <property type="evidence" value="ECO:0007669"/>
    <property type="project" value="UniProtKB-UniRule"/>
</dbReference>
<keyword evidence="6 8" id="KW-0460">Magnesium</keyword>
<dbReference type="GO" id="GO:0005737">
    <property type="term" value="C:cytoplasm"/>
    <property type="evidence" value="ECO:0007669"/>
    <property type="project" value="UniProtKB-SubCell"/>
</dbReference>
<dbReference type="InterPro" id="IPR000023">
    <property type="entry name" value="Phosphofructokinase_dom"/>
</dbReference>
<dbReference type="Gene3D" id="3.40.50.460">
    <property type="entry name" value="Phosphofructokinase domain"/>
    <property type="match status" value="1"/>
</dbReference>
<comment type="activity regulation">
    <text evidence="8">Non-allosteric.</text>
</comment>
<feature type="binding site" evidence="8">
    <location>
        <position position="243"/>
    </location>
    <ligand>
        <name>substrate</name>
    </ligand>
</feature>
<evidence type="ECO:0000313" key="11">
    <source>
        <dbReference type="Proteomes" id="UP000182108"/>
    </source>
</evidence>
<dbReference type="Gene3D" id="3.40.50.450">
    <property type="match status" value="1"/>
</dbReference>
<dbReference type="GO" id="GO:0046872">
    <property type="term" value="F:metal ion binding"/>
    <property type="evidence" value="ECO:0007669"/>
    <property type="project" value="UniProtKB-KW"/>
</dbReference>
<evidence type="ECO:0000256" key="5">
    <source>
        <dbReference type="ARBA" id="ARBA00022777"/>
    </source>
</evidence>
<dbReference type="InterPro" id="IPR022953">
    <property type="entry name" value="ATP_PFK"/>
</dbReference>
<evidence type="ECO:0000256" key="6">
    <source>
        <dbReference type="ARBA" id="ARBA00022842"/>
    </source>
</evidence>
<feature type="site" description="Important for catalytic activity; stabilizes the transition state when the phosphoryl donor is PPi" evidence="8">
    <location>
        <position position="136"/>
    </location>
</feature>
<comment type="subunit">
    <text evidence="8">Homodimer.</text>
</comment>
<dbReference type="HAMAP" id="MF_01978">
    <property type="entry name" value="Phosphofructokinase_II_B2"/>
    <property type="match status" value="1"/>
</dbReference>
<comment type="function">
    <text evidence="2 8">Catalyzes the phosphorylation of D-fructose 6-phosphate, the first committing step of glycolysis. Uses inorganic phosphate (PPi) as phosphoryl donor instead of ATP like common ATP-dependent phosphofructokinases (ATP-PFKs), which renders the reaction reversible, and can thus function both in glycolysis and gluconeogenesis. Consistently, PPi-PFK can replace the enzymes of both the forward (ATP-PFK) and reverse (fructose-bisphosphatase (FBPase)) reactions.</text>
</comment>
<comment type="catalytic activity">
    <reaction evidence="7 8">
        <text>beta-D-fructose 6-phosphate + diphosphate = beta-D-fructose 1,6-bisphosphate + phosphate + H(+)</text>
        <dbReference type="Rhea" id="RHEA:13613"/>
        <dbReference type="ChEBI" id="CHEBI:15378"/>
        <dbReference type="ChEBI" id="CHEBI:32966"/>
        <dbReference type="ChEBI" id="CHEBI:33019"/>
        <dbReference type="ChEBI" id="CHEBI:43474"/>
        <dbReference type="ChEBI" id="CHEBI:57634"/>
        <dbReference type="EC" id="2.7.1.90"/>
    </reaction>
</comment>
<dbReference type="InterPro" id="IPR035966">
    <property type="entry name" value="PKF_sf"/>
</dbReference>
<comment type="subcellular location">
    <subcellularLocation>
        <location evidence="8">Cytoplasm</location>
    </subcellularLocation>
</comment>
<organism evidence="10 11">
    <name type="scientific">Tepidiphilus thermophilus</name>
    <dbReference type="NCBI Taxonomy" id="876478"/>
    <lineage>
        <taxon>Bacteria</taxon>
        <taxon>Pseudomonadati</taxon>
        <taxon>Pseudomonadota</taxon>
        <taxon>Hydrogenophilia</taxon>
        <taxon>Hydrogenophilales</taxon>
        <taxon>Hydrogenophilaceae</taxon>
        <taxon>Tepidiphilus</taxon>
    </lineage>
</organism>
<dbReference type="NCBIfam" id="NF010675">
    <property type="entry name" value="PRK14072.1"/>
    <property type="match status" value="1"/>
</dbReference>
<feature type="binding site" evidence="8">
    <location>
        <begin position="292"/>
        <end position="295"/>
    </location>
    <ligand>
        <name>substrate</name>
    </ligand>
</feature>
<dbReference type="Proteomes" id="UP000182108">
    <property type="component" value="Unassembled WGS sequence"/>
</dbReference>
<feature type="binding site" evidence="8">
    <location>
        <position position="11"/>
    </location>
    <ligand>
        <name>diphosphate</name>
        <dbReference type="ChEBI" id="CHEBI:33019"/>
    </ligand>
</feature>
<dbReference type="Pfam" id="PF00365">
    <property type="entry name" value="PFK"/>
    <property type="match status" value="1"/>
</dbReference>
<gene>
    <name evidence="8" type="primary">pfp</name>
    <name evidence="10" type="ORF">Ga0061068_105143</name>
</gene>
<dbReference type="InterPro" id="IPR050929">
    <property type="entry name" value="PFKA"/>
</dbReference>
<accession>A0A0K6IW18</accession>
<feature type="binding site" evidence="8">
    <location>
        <position position="109"/>
    </location>
    <ligand>
        <name>Mg(2+)</name>
        <dbReference type="ChEBI" id="CHEBI:18420"/>
        <note>catalytic</note>
    </ligand>
</feature>
<dbReference type="PANTHER" id="PTHR45770">
    <property type="entry name" value="ATP-DEPENDENT 6-PHOSPHOFRUCTOKINASE 1"/>
    <property type="match status" value="1"/>
</dbReference>
<feature type="active site" description="Proton acceptor" evidence="8">
    <location>
        <position position="139"/>
    </location>
</feature>
<keyword evidence="3 8" id="KW-0808">Transferase</keyword>
<evidence type="ECO:0000256" key="7">
    <source>
        <dbReference type="ARBA" id="ARBA00048072"/>
    </source>
</evidence>
<comment type="similarity">
    <text evidence="8">Belongs to the phosphofructokinase type A (PFKA) family. PPi-dependent PFK group II subfamily. Clade 'B2' sub-subfamily.</text>
</comment>
<reference evidence="11" key="1">
    <citation type="submission" date="2015-08" db="EMBL/GenBank/DDBJ databases">
        <authorList>
            <person name="Babu N.S."/>
            <person name="Beckwith C.J."/>
            <person name="Beseler K.G."/>
            <person name="Brison A."/>
            <person name="Carone J.V."/>
            <person name="Caskin T.P."/>
            <person name="Diamond M."/>
            <person name="Durham M.E."/>
            <person name="Foxe J.M."/>
            <person name="Go M."/>
            <person name="Henderson B.A."/>
            <person name="Jones I.B."/>
            <person name="McGettigan J.A."/>
            <person name="Micheletti S.J."/>
            <person name="Nasrallah M.E."/>
            <person name="Ortiz D."/>
            <person name="Piller C.R."/>
            <person name="Privatt S.R."/>
            <person name="Schneider S.L."/>
            <person name="Sharp S."/>
            <person name="Smith T.C."/>
            <person name="Stanton J.D."/>
            <person name="Ullery H.E."/>
            <person name="Wilson R.J."/>
            <person name="Serrano M.G."/>
            <person name="Buck G."/>
            <person name="Lee V."/>
            <person name="Wang Y."/>
            <person name="Carvalho R."/>
            <person name="Voegtly L."/>
            <person name="Shi R."/>
            <person name="Duckworth R."/>
            <person name="Johnson A."/>
            <person name="Loviza R."/>
            <person name="Walstead R."/>
            <person name="Shah Z."/>
            <person name="Kiflezghi M."/>
            <person name="Wade K."/>
            <person name="Ball S.L."/>
            <person name="Bradley K.W."/>
            <person name="Asai D.J."/>
            <person name="Bowman C.A."/>
            <person name="Russell D.A."/>
            <person name="Pope W.H."/>
            <person name="Jacobs-Sera D."/>
            <person name="Hendrix R.W."/>
            <person name="Hatfull G.F."/>
        </authorList>
    </citation>
    <scope>NUCLEOTIDE SEQUENCE [LARGE SCALE GENOMIC DNA]</scope>
    <source>
        <strain evidence="11">JCM 19170</strain>
    </source>
</reference>
<dbReference type="RefSeq" id="WP_055423530.1">
    <property type="nucleotide sequence ID" value="NZ_CYHH01000005.1"/>
</dbReference>
<dbReference type="GO" id="GO:0047334">
    <property type="term" value="F:diphosphate-fructose-6-phosphate 1-phosphotransferase activity"/>
    <property type="evidence" value="ECO:0007669"/>
    <property type="project" value="UniProtKB-EC"/>
</dbReference>
<evidence type="ECO:0000313" key="10">
    <source>
        <dbReference type="EMBL" id="CUB07239.1"/>
    </source>
</evidence>
<protein>
    <recommendedName>
        <fullName evidence="8">Pyrophosphate--fructose 6-phosphate 1-phosphotransferase</fullName>
        <ecNumber evidence="8">2.7.1.90</ecNumber>
    </recommendedName>
    <alternativeName>
        <fullName evidence="8">6-phosphofructokinase, pyrophosphate dependent</fullName>
    </alternativeName>
    <alternativeName>
        <fullName evidence="8">PPi-dependent phosphofructokinase</fullName>
        <shortName evidence="8">PPi-PFK</shortName>
    </alternativeName>
    <alternativeName>
        <fullName evidence="8">Pyrophosphate-dependent 6-phosphofructose-1-kinase</fullName>
    </alternativeName>
</protein>
<feature type="binding site" evidence="8">
    <location>
        <begin position="185"/>
        <end position="187"/>
    </location>
    <ligand>
        <name>substrate</name>
    </ligand>
</feature>
<comment type="cofactor">
    <cofactor evidence="1 8">
        <name>Mg(2+)</name>
        <dbReference type="ChEBI" id="CHEBI:18420"/>
    </cofactor>
</comment>
<dbReference type="UniPathway" id="UPA00109">
    <property type="reaction ID" value="UER00182"/>
</dbReference>
<feature type="binding site" evidence="8">
    <location>
        <begin position="137"/>
        <end position="139"/>
    </location>
    <ligand>
        <name>substrate</name>
    </ligand>
</feature>
<proteinExistence type="inferred from homology"/>
<dbReference type="PIRSF" id="PIRSF036483">
    <property type="entry name" value="PFK_XF0274"/>
    <property type="match status" value="1"/>
</dbReference>